<name>A0ABQ7R1L6_PLUXY</name>
<proteinExistence type="predicted"/>
<accession>A0ABQ7R1L6</accession>
<dbReference type="Proteomes" id="UP000823941">
    <property type="component" value="Chromosome 4"/>
</dbReference>
<evidence type="ECO:0000313" key="2">
    <source>
        <dbReference type="Proteomes" id="UP000823941"/>
    </source>
</evidence>
<organism evidence="1 2">
    <name type="scientific">Plutella xylostella</name>
    <name type="common">Diamondback moth</name>
    <name type="synonym">Plutella maculipennis</name>
    <dbReference type="NCBI Taxonomy" id="51655"/>
    <lineage>
        <taxon>Eukaryota</taxon>
        <taxon>Metazoa</taxon>
        <taxon>Ecdysozoa</taxon>
        <taxon>Arthropoda</taxon>
        <taxon>Hexapoda</taxon>
        <taxon>Insecta</taxon>
        <taxon>Pterygota</taxon>
        <taxon>Neoptera</taxon>
        <taxon>Endopterygota</taxon>
        <taxon>Lepidoptera</taxon>
        <taxon>Glossata</taxon>
        <taxon>Ditrysia</taxon>
        <taxon>Yponomeutoidea</taxon>
        <taxon>Plutellidae</taxon>
        <taxon>Plutella</taxon>
    </lineage>
</organism>
<comment type="caution">
    <text evidence="1">The sequence shown here is derived from an EMBL/GenBank/DDBJ whole genome shotgun (WGS) entry which is preliminary data.</text>
</comment>
<reference evidence="1 2" key="1">
    <citation type="submission" date="2021-06" db="EMBL/GenBank/DDBJ databases">
        <title>A haploid diamondback moth (Plutella xylostella L.) genome assembly resolves 31 chromosomes and identifies a diamide resistance mutation.</title>
        <authorList>
            <person name="Ward C.M."/>
            <person name="Perry K.D."/>
            <person name="Baker G."/>
            <person name="Powis K."/>
            <person name="Heckel D.G."/>
            <person name="Baxter S.W."/>
        </authorList>
    </citation>
    <scope>NUCLEOTIDE SEQUENCE [LARGE SCALE GENOMIC DNA]</scope>
    <source>
        <strain evidence="1 2">LV</strain>
        <tissue evidence="1">Single pupa</tissue>
    </source>
</reference>
<evidence type="ECO:0000313" key="1">
    <source>
        <dbReference type="EMBL" id="KAG7311197.1"/>
    </source>
</evidence>
<protein>
    <submittedName>
        <fullName evidence="1">Uncharacterized protein</fullName>
    </submittedName>
</protein>
<sequence>MYRQHSRPRLAPCPMHARALAYEKRSLRPLQGVTLADFRRSNGVVKGLRCPMQICDL</sequence>
<keyword evidence="2" id="KW-1185">Reference proteome</keyword>
<gene>
    <name evidence="1" type="ORF">JYU34_002202</name>
</gene>
<dbReference type="EMBL" id="JAHIBW010000004">
    <property type="protein sequence ID" value="KAG7311197.1"/>
    <property type="molecule type" value="Genomic_DNA"/>
</dbReference>